<comment type="caution">
    <text evidence="2">The sequence shown here is derived from an EMBL/GenBank/DDBJ whole genome shotgun (WGS) entry which is preliminary data.</text>
</comment>
<dbReference type="AlphaFoldDB" id="A0A934U429"/>
<dbReference type="RefSeq" id="WP_186832823.1">
    <property type="nucleotide sequence ID" value="NZ_JAEQMG010000048.1"/>
</dbReference>
<accession>A0A934U429</accession>
<keyword evidence="3" id="KW-1185">Reference proteome</keyword>
<dbReference type="PANTHER" id="PTHR34989:SF1">
    <property type="entry name" value="PROTEIN HDED"/>
    <property type="match status" value="1"/>
</dbReference>
<dbReference type="InterPro" id="IPR005325">
    <property type="entry name" value="DUF308_memb"/>
</dbReference>
<feature type="transmembrane region" description="Helical" evidence="1">
    <location>
        <begin position="84"/>
        <end position="102"/>
    </location>
</feature>
<organism evidence="2 3">
    <name type="scientific">Ruminococcus difficilis</name>
    <dbReference type="NCBI Taxonomy" id="2763069"/>
    <lineage>
        <taxon>Bacteria</taxon>
        <taxon>Bacillati</taxon>
        <taxon>Bacillota</taxon>
        <taxon>Clostridia</taxon>
        <taxon>Eubacteriales</taxon>
        <taxon>Oscillospiraceae</taxon>
        <taxon>Ruminococcus</taxon>
    </lineage>
</organism>
<name>A0A934U429_9FIRM</name>
<dbReference type="Pfam" id="PF03729">
    <property type="entry name" value="DUF308"/>
    <property type="match status" value="2"/>
</dbReference>
<gene>
    <name evidence="2" type="ORF">JKK62_05845</name>
</gene>
<evidence type="ECO:0000256" key="1">
    <source>
        <dbReference type="SAM" id="Phobius"/>
    </source>
</evidence>
<dbReference type="GO" id="GO:0005886">
    <property type="term" value="C:plasma membrane"/>
    <property type="evidence" value="ECO:0007669"/>
    <property type="project" value="TreeGrafter"/>
</dbReference>
<dbReference type="EMBL" id="JAEQMG010000048">
    <property type="protein sequence ID" value="MBK6088179.1"/>
    <property type="molecule type" value="Genomic_DNA"/>
</dbReference>
<sequence length="173" mass="18699">MSVFMVIVGILMVIGGIVCAASPIATTLSLMYFFMILLFVTGITFLIDSIRFRFVPGIVLGILSLIAGGFILFSPNMSFMTETIMLYIMAAWFVIRGIFGLVNVIRMRRFVSGGLFVLGLIVSILVICAGIYSFTNPAIFAGALGVMASCYFIVEGIDLIVLGCIGGNRLRPL</sequence>
<protein>
    <submittedName>
        <fullName evidence="2">DUF308 domain-containing protein</fullName>
    </submittedName>
</protein>
<keyword evidence="1" id="KW-0472">Membrane</keyword>
<evidence type="ECO:0000313" key="3">
    <source>
        <dbReference type="Proteomes" id="UP000633365"/>
    </source>
</evidence>
<keyword evidence="1" id="KW-1133">Transmembrane helix</keyword>
<evidence type="ECO:0000313" key="2">
    <source>
        <dbReference type="EMBL" id="MBK6088179.1"/>
    </source>
</evidence>
<feature type="transmembrane region" description="Helical" evidence="1">
    <location>
        <begin position="54"/>
        <end position="72"/>
    </location>
</feature>
<dbReference type="InterPro" id="IPR052712">
    <property type="entry name" value="Acid_resist_chaperone_HdeD"/>
</dbReference>
<dbReference type="PANTHER" id="PTHR34989">
    <property type="entry name" value="PROTEIN HDED"/>
    <property type="match status" value="1"/>
</dbReference>
<reference evidence="2" key="1">
    <citation type="submission" date="2021-01" db="EMBL/GenBank/DDBJ databases">
        <title>Genome public.</title>
        <authorList>
            <person name="Liu C."/>
            <person name="Sun Q."/>
        </authorList>
    </citation>
    <scope>NUCLEOTIDE SEQUENCE</scope>
    <source>
        <strain evidence="2">M6</strain>
    </source>
</reference>
<feature type="transmembrane region" description="Helical" evidence="1">
    <location>
        <begin position="114"/>
        <end position="132"/>
    </location>
</feature>
<dbReference type="Proteomes" id="UP000633365">
    <property type="component" value="Unassembled WGS sequence"/>
</dbReference>
<feature type="transmembrane region" description="Helical" evidence="1">
    <location>
        <begin position="30"/>
        <end position="47"/>
    </location>
</feature>
<feature type="transmembrane region" description="Helical" evidence="1">
    <location>
        <begin position="138"/>
        <end position="165"/>
    </location>
</feature>
<keyword evidence="1" id="KW-0812">Transmembrane</keyword>
<proteinExistence type="predicted"/>